<dbReference type="RefSeq" id="WP_379188799.1">
    <property type="nucleotide sequence ID" value="NZ_JBHSOW010000047.1"/>
</dbReference>
<protein>
    <submittedName>
        <fullName evidence="6">Uncharacterized protein</fullName>
    </submittedName>
</protein>
<comment type="subcellular location">
    <subcellularLocation>
        <location evidence="1">Membrane</location>
        <topology evidence="1">Multi-pass membrane protein</topology>
    </subcellularLocation>
</comment>
<reference evidence="7" key="1">
    <citation type="journal article" date="2019" name="Int. J. Syst. Evol. Microbiol.">
        <title>The Global Catalogue of Microorganisms (GCM) 10K type strain sequencing project: providing services to taxonomists for standard genome sequencing and annotation.</title>
        <authorList>
            <consortium name="The Broad Institute Genomics Platform"/>
            <consortium name="The Broad Institute Genome Sequencing Center for Infectious Disease"/>
            <person name="Wu L."/>
            <person name="Ma J."/>
        </authorList>
    </citation>
    <scope>NUCLEOTIDE SEQUENCE [LARGE SCALE GENOMIC DNA]</scope>
    <source>
        <strain evidence="7">CGMCC 1.3240</strain>
    </source>
</reference>
<evidence type="ECO:0000313" key="7">
    <source>
        <dbReference type="Proteomes" id="UP001596047"/>
    </source>
</evidence>
<evidence type="ECO:0000256" key="1">
    <source>
        <dbReference type="ARBA" id="ARBA00004141"/>
    </source>
</evidence>
<evidence type="ECO:0000313" key="6">
    <source>
        <dbReference type="EMBL" id="MFC5650251.1"/>
    </source>
</evidence>
<evidence type="ECO:0000256" key="2">
    <source>
        <dbReference type="ARBA" id="ARBA00022692"/>
    </source>
</evidence>
<keyword evidence="3 5" id="KW-1133">Transmembrane helix</keyword>
<dbReference type="Proteomes" id="UP001596047">
    <property type="component" value="Unassembled WGS sequence"/>
</dbReference>
<feature type="transmembrane region" description="Helical" evidence="5">
    <location>
        <begin position="12"/>
        <end position="34"/>
    </location>
</feature>
<sequence length="50" mass="5585">MNLQIDWAIRTLTGITLVEVALLFPFSAILYKAFVATLPRELDESAFIDG</sequence>
<comment type="caution">
    <text evidence="6">The sequence shown here is derived from an EMBL/GenBank/DDBJ whole genome shotgun (WGS) entry which is preliminary data.</text>
</comment>
<evidence type="ECO:0000256" key="3">
    <source>
        <dbReference type="ARBA" id="ARBA00022989"/>
    </source>
</evidence>
<dbReference type="EMBL" id="JBHSOW010000047">
    <property type="protein sequence ID" value="MFC5650251.1"/>
    <property type="molecule type" value="Genomic_DNA"/>
</dbReference>
<proteinExistence type="predicted"/>
<keyword evidence="4 5" id="KW-0472">Membrane</keyword>
<keyword evidence="2 5" id="KW-0812">Transmembrane</keyword>
<name>A0ABW0W1F5_9BACL</name>
<evidence type="ECO:0000256" key="4">
    <source>
        <dbReference type="ARBA" id="ARBA00023136"/>
    </source>
</evidence>
<accession>A0ABW0W1F5</accession>
<gene>
    <name evidence="6" type="ORF">ACFPYJ_14155</name>
</gene>
<dbReference type="InterPro" id="IPR035906">
    <property type="entry name" value="MetI-like_sf"/>
</dbReference>
<dbReference type="Gene3D" id="1.10.3720.10">
    <property type="entry name" value="MetI-like"/>
    <property type="match status" value="1"/>
</dbReference>
<organism evidence="6 7">
    <name type="scientific">Paenibacillus solisilvae</name>
    <dbReference type="NCBI Taxonomy" id="2486751"/>
    <lineage>
        <taxon>Bacteria</taxon>
        <taxon>Bacillati</taxon>
        <taxon>Bacillota</taxon>
        <taxon>Bacilli</taxon>
        <taxon>Bacillales</taxon>
        <taxon>Paenibacillaceae</taxon>
        <taxon>Paenibacillus</taxon>
    </lineage>
</organism>
<dbReference type="SUPFAM" id="SSF161098">
    <property type="entry name" value="MetI-like"/>
    <property type="match status" value="1"/>
</dbReference>
<evidence type="ECO:0000256" key="5">
    <source>
        <dbReference type="SAM" id="Phobius"/>
    </source>
</evidence>
<keyword evidence="7" id="KW-1185">Reference proteome</keyword>